<dbReference type="Pfam" id="PF02371">
    <property type="entry name" value="Transposase_20"/>
    <property type="match status" value="1"/>
</dbReference>
<evidence type="ECO:0000313" key="4">
    <source>
        <dbReference type="Proteomes" id="UP000536835"/>
    </source>
</evidence>
<dbReference type="PANTHER" id="PTHR33055:SF3">
    <property type="entry name" value="PUTATIVE TRANSPOSASE FOR IS117-RELATED"/>
    <property type="match status" value="1"/>
</dbReference>
<organism evidence="3 4">
    <name type="scientific">Parvularcula mediterranea</name>
    <dbReference type="NCBI Taxonomy" id="2732508"/>
    <lineage>
        <taxon>Bacteria</taxon>
        <taxon>Pseudomonadati</taxon>
        <taxon>Pseudomonadota</taxon>
        <taxon>Alphaproteobacteria</taxon>
        <taxon>Parvularculales</taxon>
        <taxon>Parvularculaceae</taxon>
        <taxon>Parvularcula</taxon>
    </lineage>
</organism>
<dbReference type="NCBIfam" id="NF033542">
    <property type="entry name" value="transpos_IS110"/>
    <property type="match status" value="1"/>
</dbReference>
<dbReference type="RefSeq" id="WP_173200166.1">
    <property type="nucleotide sequence ID" value="NZ_JABFCX010000003.1"/>
</dbReference>
<dbReference type="GO" id="GO:0003677">
    <property type="term" value="F:DNA binding"/>
    <property type="evidence" value="ECO:0007669"/>
    <property type="project" value="InterPro"/>
</dbReference>
<dbReference type="InterPro" id="IPR047650">
    <property type="entry name" value="Transpos_IS110"/>
</dbReference>
<dbReference type="GO" id="GO:0006313">
    <property type="term" value="P:DNA transposition"/>
    <property type="evidence" value="ECO:0007669"/>
    <property type="project" value="InterPro"/>
</dbReference>
<dbReference type="InterPro" id="IPR003346">
    <property type="entry name" value="Transposase_20"/>
</dbReference>
<dbReference type="Proteomes" id="UP000536835">
    <property type="component" value="Unassembled WGS sequence"/>
</dbReference>
<dbReference type="GO" id="GO:0004803">
    <property type="term" value="F:transposase activity"/>
    <property type="evidence" value="ECO:0007669"/>
    <property type="project" value="InterPro"/>
</dbReference>
<dbReference type="AlphaFoldDB" id="A0A7Y3RN02"/>
<feature type="domain" description="Transposase IS110-like N-terminal" evidence="1">
    <location>
        <begin position="8"/>
        <end position="148"/>
    </location>
</feature>
<keyword evidence="4" id="KW-1185">Reference proteome</keyword>
<evidence type="ECO:0000259" key="2">
    <source>
        <dbReference type="Pfam" id="PF02371"/>
    </source>
</evidence>
<name>A0A7Y3RN02_9PROT</name>
<evidence type="ECO:0000259" key="1">
    <source>
        <dbReference type="Pfam" id="PF01548"/>
    </source>
</evidence>
<sequence length="346" mass="38211">MQQRVVTVGVDLAKNVFAVHGVDEQGKVVFRKSLRRPKVEAFFAKLPPCLIGMEACATAHHWSRVLTELGHEVKLMPPAYVKPYVKSQKNDATDAEAICEAVTRPTMRFVTPKSVEQQGVLTLHRTRTMIMTHRTRLVNTVRAHLAEFGIIAPIGRLGFEQLAAIVADHEDDRIPGPVRDCLVMLIIQFDQVNQQILDLDRQINRWHRDSELSKRLATIPGVGPLSATALVATIGDGKAFSSGRSLSAFMGLVPKQRSSGGKERLGGISKRGDRYLRGLLVTGALAVIRYAQRHGTRRPWLVRLLERRSTKIAAVALANKIARMVWALMTKGGTYKDPVPTVPAAA</sequence>
<dbReference type="PANTHER" id="PTHR33055">
    <property type="entry name" value="TRANSPOSASE FOR INSERTION SEQUENCE ELEMENT IS1111A"/>
    <property type="match status" value="1"/>
</dbReference>
<proteinExistence type="predicted"/>
<reference evidence="3 4" key="1">
    <citation type="submission" date="2020-05" db="EMBL/GenBank/DDBJ databases">
        <title>Parvularcula mediterraneae sp. nov., isolated from polypropylene straw from shallow seawater of the seashore of Laganas in Zakynthos island, Greece.</title>
        <authorList>
            <person name="Szabo I."/>
            <person name="Al-Omari J."/>
            <person name="Rado J."/>
            <person name="Szerdahelyi G.S."/>
        </authorList>
    </citation>
    <scope>NUCLEOTIDE SEQUENCE [LARGE SCALE GENOMIC DNA]</scope>
    <source>
        <strain evidence="3 4">ZS-1/3</strain>
    </source>
</reference>
<accession>A0A7Y3RN02</accession>
<gene>
    <name evidence="3" type="ORF">HK107_12215</name>
</gene>
<evidence type="ECO:0000313" key="3">
    <source>
        <dbReference type="EMBL" id="NNU17087.1"/>
    </source>
</evidence>
<dbReference type="InterPro" id="IPR002525">
    <property type="entry name" value="Transp_IS110-like_N"/>
</dbReference>
<dbReference type="Pfam" id="PF01548">
    <property type="entry name" value="DEDD_Tnp_IS110"/>
    <property type="match status" value="1"/>
</dbReference>
<comment type="caution">
    <text evidence="3">The sequence shown here is derived from an EMBL/GenBank/DDBJ whole genome shotgun (WGS) entry which is preliminary data.</text>
</comment>
<feature type="domain" description="Transposase IS116/IS110/IS902 C-terminal" evidence="2">
    <location>
        <begin position="214"/>
        <end position="293"/>
    </location>
</feature>
<protein>
    <submittedName>
        <fullName evidence="3">IS110 family transposase</fullName>
    </submittedName>
</protein>
<dbReference type="EMBL" id="JABFCX010000003">
    <property type="protein sequence ID" value="NNU17087.1"/>
    <property type="molecule type" value="Genomic_DNA"/>
</dbReference>